<evidence type="ECO:0000259" key="2">
    <source>
        <dbReference type="PROSITE" id="PS50041"/>
    </source>
</evidence>
<dbReference type="Gene3D" id="3.10.100.10">
    <property type="entry name" value="Mannose-Binding Protein A, subunit A"/>
    <property type="match status" value="1"/>
</dbReference>
<dbReference type="Proteomes" id="UP001303046">
    <property type="component" value="Unassembled WGS sequence"/>
</dbReference>
<reference evidence="3 4" key="1">
    <citation type="submission" date="2023-08" db="EMBL/GenBank/DDBJ databases">
        <title>A Necator americanus chromosomal reference genome.</title>
        <authorList>
            <person name="Ilik V."/>
            <person name="Petrzelkova K.J."/>
            <person name="Pardy F."/>
            <person name="Fuh T."/>
            <person name="Niatou-Singa F.S."/>
            <person name="Gouil Q."/>
            <person name="Baker L."/>
            <person name="Ritchie M.E."/>
            <person name="Jex A.R."/>
            <person name="Gazzola D."/>
            <person name="Li H."/>
            <person name="Toshio Fujiwara R."/>
            <person name="Zhan B."/>
            <person name="Aroian R.V."/>
            <person name="Pafco B."/>
            <person name="Schwarz E.M."/>
        </authorList>
    </citation>
    <scope>NUCLEOTIDE SEQUENCE [LARGE SCALE GENOMIC DNA]</scope>
    <source>
        <strain evidence="3 4">Aroian</strain>
        <tissue evidence="3">Whole animal</tissue>
    </source>
</reference>
<dbReference type="PANTHER" id="PTHR22803">
    <property type="entry name" value="MANNOSE, PHOSPHOLIPASE, LECTIN RECEPTOR RELATED"/>
    <property type="match status" value="1"/>
</dbReference>
<comment type="caution">
    <text evidence="3">The sequence shown here is derived from an EMBL/GenBank/DDBJ whole genome shotgun (WGS) entry which is preliminary data.</text>
</comment>
<dbReference type="SUPFAM" id="SSF56436">
    <property type="entry name" value="C-type lectin-like"/>
    <property type="match status" value="1"/>
</dbReference>
<name>A0ABR1CQH3_NECAM</name>
<evidence type="ECO:0000313" key="3">
    <source>
        <dbReference type="EMBL" id="KAK6740097.1"/>
    </source>
</evidence>
<accession>A0ABR1CQH3</accession>
<evidence type="ECO:0000256" key="1">
    <source>
        <dbReference type="SAM" id="MobiDB-lite"/>
    </source>
</evidence>
<dbReference type="SMART" id="SM00034">
    <property type="entry name" value="CLECT"/>
    <property type="match status" value="1"/>
</dbReference>
<evidence type="ECO:0000313" key="4">
    <source>
        <dbReference type="Proteomes" id="UP001303046"/>
    </source>
</evidence>
<dbReference type="InterPro" id="IPR016187">
    <property type="entry name" value="CTDL_fold"/>
</dbReference>
<sequence length="272" mass="31405">MPKNRFNLTGSFELFADDDTSQHNFGGERNVFKRSAQTGASCEAILGKLRLDGLSTSTAPDLQMSSTSLAGEESQTSPKTEPPSWKYCNETRMCYMQKFNIDSTRDEAEKYCNAYNGHLASIHSKEQNQFLLGRFEGPCDPSLREKHWLDGSEVNFQNWSEEQPNNLECNENSVLMDTIGEWSDYPDDTTTFFICQTEDISYCPQRLRSGNFELETQSTKSVWLKCRHQVTLLRTNTSHYEPYNMSQELYTYLQSDGTWMNYDCDFFQCLHL</sequence>
<dbReference type="PROSITE" id="PS50041">
    <property type="entry name" value="C_TYPE_LECTIN_2"/>
    <property type="match status" value="1"/>
</dbReference>
<dbReference type="InterPro" id="IPR016186">
    <property type="entry name" value="C-type_lectin-like/link_sf"/>
</dbReference>
<feature type="domain" description="C-type lectin" evidence="2">
    <location>
        <begin position="90"/>
        <end position="196"/>
    </location>
</feature>
<feature type="region of interest" description="Disordered" evidence="1">
    <location>
        <begin position="60"/>
        <end position="83"/>
    </location>
</feature>
<dbReference type="InterPro" id="IPR050111">
    <property type="entry name" value="C-type_lectin/snaclec_domain"/>
</dbReference>
<dbReference type="InterPro" id="IPR001304">
    <property type="entry name" value="C-type_lectin-like"/>
</dbReference>
<feature type="compositionally biased region" description="Polar residues" evidence="1">
    <location>
        <begin position="60"/>
        <end position="79"/>
    </location>
</feature>
<protein>
    <recommendedName>
        <fullName evidence="2">C-type lectin domain-containing protein</fullName>
    </recommendedName>
</protein>
<keyword evidence="4" id="KW-1185">Reference proteome</keyword>
<gene>
    <name evidence="3" type="primary">Necator_chrIII.g9285</name>
    <name evidence="3" type="ORF">RB195_008520</name>
</gene>
<dbReference type="EMBL" id="JAVFWL010000003">
    <property type="protein sequence ID" value="KAK6740097.1"/>
    <property type="molecule type" value="Genomic_DNA"/>
</dbReference>
<proteinExistence type="predicted"/>
<dbReference type="Pfam" id="PF00059">
    <property type="entry name" value="Lectin_C"/>
    <property type="match status" value="1"/>
</dbReference>
<organism evidence="3 4">
    <name type="scientific">Necator americanus</name>
    <name type="common">Human hookworm</name>
    <dbReference type="NCBI Taxonomy" id="51031"/>
    <lineage>
        <taxon>Eukaryota</taxon>
        <taxon>Metazoa</taxon>
        <taxon>Ecdysozoa</taxon>
        <taxon>Nematoda</taxon>
        <taxon>Chromadorea</taxon>
        <taxon>Rhabditida</taxon>
        <taxon>Rhabditina</taxon>
        <taxon>Rhabditomorpha</taxon>
        <taxon>Strongyloidea</taxon>
        <taxon>Ancylostomatidae</taxon>
        <taxon>Bunostominae</taxon>
        <taxon>Necator</taxon>
    </lineage>
</organism>